<evidence type="ECO:0000256" key="4">
    <source>
        <dbReference type="PIRSR" id="PIRSR618319-50"/>
    </source>
</evidence>
<protein>
    <submittedName>
        <fullName evidence="5">D-glucosaminate-6-phosphate ammonia lyase</fullName>
        <ecNumber evidence="5">4.3.1.29</ecNumber>
    </submittedName>
</protein>
<keyword evidence="2 4" id="KW-0663">Pyridoxal phosphate</keyword>
<evidence type="ECO:0000313" key="5">
    <source>
        <dbReference type="EMBL" id="QSQ07917.1"/>
    </source>
</evidence>
<reference evidence="5" key="1">
    <citation type="submission" date="2020-07" db="EMBL/GenBank/DDBJ databases">
        <title>Koleobacter methoxysyntrophicus gen. nov., sp. nov., a novel anaerobic bacterium isolated from deep subsurface oil field and proposal of Koleobacterales ord. nov. in the phylum Firmicutes.</title>
        <authorList>
            <person name="Sakamoto S."/>
            <person name="Tamaki H."/>
        </authorList>
    </citation>
    <scope>NUCLEOTIDE SEQUENCE</scope>
    <source>
        <strain evidence="5">NRmbB1</strain>
    </source>
</reference>
<dbReference type="EC" id="4.3.1.29" evidence="5"/>
<dbReference type="FunFam" id="3.40.640.10:FF:000056">
    <property type="entry name" value="SelA-like pyridoxal phosphate-dependent enzyme"/>
    <property type="match status" value="1"/>
</dbReference>
<evidence type="ECO:0000313" key="6">
    <source>
        <dbReference type="Proteomes" id="UP000662904"/>
    </source>
</evidence>
<dbReference type="KEGG" id="kme:H0A61_00234"/>
<sequence>MNVYEELGLKRVINASGKMTALGASVIDAGVADYMVRASMDYVNIEALMEKAGEVISKYTGAQDACVTAGAAAGIAIAVAACIAKDDIDAIERLPVSKGLRNEIIIQKGHSIDFGAPVVQMIRLGGGVPVEVGHTNKAAPLHIERAVNEKTAALIYVKSHHTVQKGMVSVEKMVNIAKKYDLPLIVDAAAEGDLKKYLAAGADLVIYSGGKAIEGPTSGFIAGRRNLIGYCRLQYRGIGRAMKVGKENIAGLLKAVELYGSRDNREEALRQKEEMEWLKVEVDKIDGLEAEVVQDEAGREIYRVHIRVDSGFLGVDAKHIIDELERGDPAVYTRNHYANMGIIGIDPRPLKEGEERVILNRLRSIVEDIKRRNT</sequence>
<dbReference type="NCBIfam" id="TIGR01437">
    <property type="entry name" value="selA_rel"/>
    <property type="match status" value="1"/>
</dbReference>
<evidence type="ECO:0000256" key="1">
    <source>
        <dbReference type="ARBA" id="ARBA00001933"/>
    </source>
</evidence>
<dbReference type="GO" id="GO:0016829">
    <property type="term" value="F:lyase activity"/>
    <property type="evidence" value="ECO:0007669"/>
    <property type="project" value="UniProtKB-KW"/>
</dbReference>
<accession>A0A8A0RK92</accession>
<dbReference type="Proteomes" id="UP000662904">
    <property type="component" value="Chromosome"/>
</dbReference>
<keyword evidence="6" id="KW-1185">Reference proteome</keyword>
<proteinExistence type="inferred from homology"/>
<dbReference type="AlphaFoldDB" id="A0A8A0RK92"/>
<dbReference type="InterPro" id="IPR006337">
    <property type="entry name" value="DgaE-like"/>
</dbReference>
<name>A0A8A0RK92_9FIRM</name>
<dbReference type="InterPro" id="IPR018319">
    <property type="entry name" value="SelA-like"/>
</dbReference>
<dbReference type="EMBL" id="CP059066">
    <property type="protein sequence ID" value="QSQ07917.1"/>
    <property type="molecule type" value="Genomic_DNA"/>
</dbReference>
<evidence type="ECO:0000256" key="2">
    <source>
        <dbReference type="ARBA" id="ARBA00022898"/>
    </source>
</evidence>
<dbReference type="PANTHER" id="PTHR32328">
    <property type="entry name" value="L-SERYL-TRNA(SEC) SELENIUM TRANSFERASE"/>
    <property type="match status" value="1"/>
</dbReference>
<dbReference type="Gene3D" id="3.40.640.10">
    <property type="entry name" value="Type I PLP-dependent aspartate aminotransferase-like (Major domain)"/>
    <property type="match status" value="1"/>
</dbReference>
<comment type="similarity">
    <text evidence="3">Belongs to the SelA family.</text>
</comment>
<dbReference type="PANTHER" id="PTHR32328:SF0">
    <property type="entry name" value="L-SERYL-TRNA(SEC) SELENIUM TRANSFERASE"/>
    <property type="match status" value="1"/>
</dbReference>
<dbReference type="InterPro" id="IPR015421">
    <property type="entry name" value="PyrdxlP-dep_Trfase_major"/>
</dbReference>
<keyword evidence="5" id="KW-0456">Lyase</keyword>
<comment type="cofactor">
    <cofactor evidence="1 4">
        <name>pyridoxal 5'-phosphate</name>
        <dbReference type="ChEBI" id="CHEBI:597326"/>
    </cofactor>
</comment>
<dbReference type="InterPro" id="IPR015424">
    <property type="entry name" value="PyrdxlP-dep_Trfase"/>
</dbReference>
<dbReference type="Pfam" id="PF03841">
    <property type="entry name" value="SelA"/>
    <property type="match status" value="1"/>
</dbReference>
<dbReference type="GO" id="GO:0004125">
    <property type="term" value="F:L-seryl-tRNA(Sec) selenium transferase activity"/>
    <property type="evidence" value="ECO:0007669"/>
    <property type="project" value="TreeGrafter"/>
</dbReference>
<organism evidence="5 6">
    <name type="scientific">Koleobacter methoxysyntrophicus</name>
    <dbReference type="NCBI Taxonomy" id="2751313"/>
    <lineage>
        <taxon>Bacteria</taxon>
        <taxon>Bacillati</taxon>
        <taxon>Bacillota</taxon>
        <taxon>Clostridia</taxon>
        <taxon>Koleobacterales</taxon>
        <taxon>Koleobacteraceae</taxon>
        <taxon>Koleobacter</taxon>
    </lineage>
</organism>
<evidence type="ECO:0000256" key="3">
    <source>
        <dbReference type="ARBA" id="ARBA00044507"/>
    </source>
</evidence>
<gene>
    <name evidence="5" type="primary">dgaE_2</name>
    <name evidence="5" type="ORF">H0A61_00234</name>
</gene>
<feature type="modified residue" description="N6-(pyridoxal phosphate)lysine" evidence="4">
    <location>
        <position position="211"/>
    </location>
</feature>
<dbReference type="RefSeq" id="WP_206708162.1">
    <property type="nucleotide sequence ID" value="NZ_CP059066.1"/>
</dbReference>
<dbReference type="SUPFAM" id="SSF53383">
    <property type="entry name" value="PLP-dependent transferases"/>
    <property type="match status" value="1"/>
</dbReference>